<name>A0A1M6N8Z2_9CLOT</name>
<evidence type="ECO:0000313" key="1">
    <source>
        <dbReference type="EMBL" id="SHJ92210.1"/>
    </source>
</evidence>
<sequence length="31" mass="3854">MTYGVALLHRNKRFREDDYLNYPTKSFIEIY</sequence>
<protein>
    <submittedName>
        <fullName evidence="1">Uncharacterized protein</fullName>
    </submittedName>
</protein>
<keyword evidence="2" id="KW-1185">Reference proteome</keyword>
<reference evidence="1 2" key="1">
    <citation type="submission" date="2016-11" db="EMBL/GenBank/DDBJ databases">
        <authorList>
            <person name="Jaros S."/>
            <person name="Januszkiewicz K."/>
            <person name="Wedrychowicz H."/>
        </authorList>
    </citation>
    <scope>NUCLEOTIDE SEQUENCE [LARGE SCALE GENOMIC DNA]</scope>
    <source>
        <strain evidence="1 2">DSM 21864</strain>
    </source>
</reference>
<dbReference type="Proteomes" id="UP000184080">
    <property type="component" value="Unassembled WGS sequence"/>
</dbReference>
<organism evidence="1 2">
    <name type="scientific">Clostridium amylolyticum</name>
    <dbReference type="NCBI Taxonomy" id="1121298"/>
    <lineage>
        <taxon>Bacteria</taxon>
        <taxon>Bacillati</taxon>
        <taxon>Bacillota</taxon>
        <taxon>Clostridia</taxon>
        <taxon>Eubacteriales</taxon>
        <taxon>Clostridiaceae</taxon>
        <taxon>Clostridium</taxon>
    </lineage>
</organism>
<dbReference type="EMBL" id="FQZO01000010">
    <property type="protein sequence ID" value="SHJ92210.1"/>
    <property type="molecule type" value="Genomic_DNA"/>
</dbReference>
<gene>
    <name evidence="1" type="ORF">SAMN05444401_0145</name>
</gene>
<evidence type="ECO:0000313" key="2">
    <source>
        <dbReference type="Proteomes" id="UP000184080"/>
    </source>
</evidence>
<accession>A0A1M6N8Z2</accession>
<proteinExistence type="predicted"/>
<dbReference type="AlphaFoldDB" id="A0A1M6N8Z2"/>